<dbReference type="Pfam" id="PF20247">
    <property type="entry name" value="DUF6602"/>
    <property type="match status" value="1"/>
</dbReference>
<sequence>MTVISEKFNAKVNALKSDFEVNKEIIHQGVKGGLNENALSSLIKEIVPKKYNISKGIIENSKGEQSNETDFFIYDDEILPPYLKDDFAFVPLEAVKYVFEVKSTLNSTELKTTIAKFSKFKSMGGRAPRVLFSFSSDSQGSELVRYKRNDDNFYINPSISVLCTSNKSYYFYIVEEKYLIDYLPIEDFIKNANMEESSEIEIGEVKVSLKTLQQPNVNITTNSLKINGLDYSKIKFKIHRWIGYESANNITDLLLLAGISNTLCKEKFGYYLLQNKENDMKVFSVCYEDMWGNISLHDFDENGLNDDEVSFTFSTTSESHKILFKKKNS</sequence>
<protein>
    <recommendedName>
        <fullName evidence="1">DUF6602 domain-containing protein</fullName>
    </recommendedName>
</protein>
<evidence type="ECO:0000259" key="1">
    <source>
        <dbReference type="Pfam" id="PF20247"/>
    </source>
</evidence>
<comment type="caution">
    <text evidence="2">The sequence shown here is derived from an EMBL/GenBank/DDBJ whole genome shotgun (WGS) entry which is preliminary data.</text>
</comment>
<feature type="domain" description="DUF6602" evidence="1">
    <location>
        <begin position="21"/>
        <end position="123"/>
    </location>
</feature>
<organism evidence="2">
    <name type="scientific">Acinetobacter baumannii</name>
    <dbReference type="NCBI Taxonomy" id="470"/>
    <lineage>
        <taxon>Bacteria</taxon>
        <taxon>Pseudomonadati</taxon>
        <taxon>Pseudomonadota</taxon>
        <taxon>Gammaproteobacteria</taxon>
        <taxon>Moraxellales</taxon>
        <taxon>Moraxellaceae</taxon>
        <taxon>Acinetobacter</taxon>
        <taxon>Acinetobacter calcoaceticus/baumannii complex</taxon>
    </lineage>
</organism>
<dbReference type="CDD" id="cd21173">
    <property type="entry name" value="NucC-like"/>
    <property type="match status" value="1"/>
</dbReference>
<name>A0A6B2PVH5_ACIBA</name>
<proteinExistence type="predicted"/>
<accession>A0A6B2PVH5</accession>
<dbReference type="InterPro" id="IPR046537">
    <property type="entry name" value="DUF6602"/>
</dbReference>
<reference evidence="2" key="1">
    <citation type="submission" date="2020-02" db="EMBL/GenBank/DDBJ databases">
        <title>Whole genome shot-gun sequencing of clinical Carbapenem resistant A. baumannii.</title>
        <authorList>
            <person name="Veeraraghavan B."/>
            <person name="Mathur P."/>
            <person name="Vijayakumar S."/>
            <person name="Vasudevan K."/>
            <person name="Lincy M."/>
            <person name="Kirubananthan A."/>
        </authorList>
    </citation>
    <scope>NUCLEOTIDE SEQUENCE</scope>
    <source>
        <strain evidence="2">SP2442</strain>
    </source>
</reference>
<dbReference type="EMBL" id="JAAGTG010000058">
    <property type="protein sequence ID" value="NDX16518.1"/>
    <property type="molecule type" value="Genomic_DNA"/>
</dbReference>
<evidence type="ECO:0000313" key="2">
    <source>
        <dbReference type="EMBL" id="NDX16518.1"/>
    </source>
</evidence>
<dbReference type="AlphaFoldDB" id="A0A6B2PVH5"/>
<gene>
    <name evidence="2" type="ORF">G3N07_18080</name>
</gene>